<reference evidence="2 3" key="1">
    <citation type="submission" date="2021-01" db="EMBL/GenBank/DDBJ databases">
        <title>Genomic Encyclopedia of Type Strains, Phase IV (KMG-IV): sequencing the most valuable type-strain genomes for metagenomic binning, comparative biology and taxonomic classification.</title>
        <authorList>
            <person name="Goeker M."/>
        </authorList>
    </citation>
    <scope>NUCLEOTIDE SEQUENCE [LARGE SCALE GENOMIC DNA]</scope>
    <source>
        <strain evidence="2 3">DSM 105453</strain>
    </source>
</reference>
<sequence length="268" mass="30260">MKRHHEIMFLLLTFVLAMGPITATAAKEPELRKEATFEIPSSVVNIGKENTISNPSSELPRLAPSKFTKELLENSKVKIENPNLIRILNESAVTKSPLSFGARATIFLGEWALNYESEETDPNWKYQKINTNFYDNRGGTGNYQIHYVQESQKTIKGGLTSKVTHPEDVQKMMQEKAREKVNLPLSFETLIGAGTKHTHVYNIPPTRVGYLYAYAPAVSEKGKLTYGEVYLLLKGTKQKIVVKNVTTQEIGAWIPIQDHLSFSFETRE</sequence>
<dbReference type="InterPro" id="IPR025548">
    <property type="entry name" value="YfkD"/>
</dbReference>
<proteinExistence type="predicted"/>
<organism evidence="2 3">
    <name type="scientific">Siminovitchia thermophila</name>
    <dbReference type="NCBI Taxonomy" id="1245522"/>
    <lineage>
        <taxon>Bacteria</taxon>
        <taxon>Bacillati</taxon>
        <taxon>Bacillota</taxon>
        <taxon>Bacilli</taxon>
        <taxon>Bacillales</taxon>
        <taxon>Bacillaceae</taxon>
        <taxon>Siminovitchia</taxon>
    </lineage>
</organism>
<protein>
    <recommendedName>
        <fullName evidence="4">YfkD-like protein</fullName>
    </recommendedName>
</protein>
<evidence type="ECO:0000313" key="2">
    <source>
        <dbReference type="EMBL" id="MBM7717058.1"/>
    </source>
</evidence>
<accession>A0ABS2RDW3</accession>
<dbReference type="Pfam" id="PF14167">
    <property type="entry name" value="YfkD"/>
    <property type="match status" value="1"/>
</dbReference>
<comment type="caution">
    <text evidence="2">The sequence shown here is derived from an EMBL/GenBank/DDBJ whole genome shotgun (WGS) entry which is preliminary data.</text>
</comment>
<dbReference type="RefSeq" id="WP_077109539.1">
    <property type="nucleotide sequence ID" value="NZ_JAFBFH010000038.1"/>
</dbReference>
<keyword evidence="3" id="KW-1185">Reference proteome</keyword>
<feature type="signal peptide" evidence="1">
    <location>
        <begin position="1"/>
        <end position="25"/>
    </location>
</feature>
<dbReference type="EMBL" id="JAFBFH010000038">
    <property type="protein sequence ID" value="MBM7717058.1"/>
    <property type="molecule type" value="Genomic_DNA"/>
</dbReference>
<evidence type="ECO:0000313" key="3">
    <source>
        <dbReference type="Proteomes" id="UP000823485"/>
    </source>
</evidence>
<gene>
    <name evidence="2" type="ORF">JOC94_004082</name>
</gene>
<evidence type="ECO:0008006" key="4">
    <source>
        <dbReference type="Google" id="ProtNLM"/>
    </source>
</evidence>
<dbReference type="Proteomes" id="UP000823485">
    <property type="component" value="Unassembled WGS sequence"/>
</dbReference>
<name>A0ABS2RDW3_9BACI</name>
<keyword evidence="1" id="KW-0732">Signal</keyword>
<evidence type="ECO:0000256" key="1">
    <source>
        <dbReference type="SAM" id="SignalP"/>
    </source>
</evidence>
<feature type="chain" id="PRO_5045917390" description="YfkD-like protein" evidence="1">
    <location>
        <begin position="26"/>
        <end position="268"/>
    </location>
</feature>